<dbReference type="Proteomes" id="UP001177934">
    <property type="component" value="Chromosome"/>
</dbReference>
<reference evidence="1" key="1">
    <citation type="journal article" date="2023" name="Nat. Commun.">
        <title>Identification of a novel Human Milk Oligosaccharides utilization cluster in the infant gut commensal Bacteroides dorei.</title>
        <authorList>
            <person name="Kijner S."/>
            <person name="Ennis D."/>
            <person name="Shmorak S."/>
            <person name="Florentin A."/>
            <person name="Yassour M."/>
        </authorList>
    </citation>
    <scope>NUCLEOTIDE SEQUENCE</scope>
    <source>
        <strain evidence="1">2</strain>
    </source>
</reference>
<protein>
    <recommendedName>
        <fullName evidence="3">Bacterial alpha-L-rhamnosidase</fullName>
    </recommendedName>
</protein>
<dbReference type="InterPro" id="IPR008928">
    <property type="entry name" value="6-hairpin_glycosidase_sf"/>
</dbReference>
<dbReference type="AlphaFoldDB" id="A0AA95KW26"/>
<evidence type="ECO:0008006" key="3">
    <source>
        <dbReference type="Google" id="ProtNLM"/>
    </source>
</evidence>
<accession>A0AA95KW26</accession>
<gene>
    <name evidence="1" type="ORF">QNN11_20105</name>
</gene>
<dbReference type="GO" id="GO:0005975">
    <property type="term" value="P:carbohydrate metabolic process"/>
    <property type="evidence" value="ECO:0007669"/>
    <property type="project" value="InterPro"/>
</dbReference>
<dbReference type="InterPro" id="IPR012341">
    <property type="entry name" value="6hp_glycosidase-like_sf"/>
</dbReference>
<dbReference type="Gene3D" id="1.50.10.10">
    <property type="match status" value="1"/>
</dbReference>
<proteinExistence type="predicted"/>
<name>A0AA95KW26_9BACT</name>
<evidence type="ECO:0000313" key="1">
    <source>
        <dbReference type="EMBL" id="WHX09548.1"/>
    </source>
</evidence>
<sequence length="118" mass="12780">MMDPQQACDEVVSVGGGKGFSTFYGYYMLETLAKAGEYEKAIDIINTFWGAMLDLGATTFWEDFNLDWIPNAAPIDEPVPAGKKTYMAISAPIAIPDSVTAFATGGPQDLPHGCQIMY</sequence>
<dbReference type="EMBL" id="CP126056">
    <property type="protein sequence ID" value="WHX09548.1"/>
    <property type="molecule type" value="Genomic_DNA"/>
</dbReference>
<evidence type="ECO:0000313" key="2">
    <source>
        <dbReference type="Proteomes" id="UP001177934"/>
    </source>
</evidence>
<dbReference type="SUPFAM" id="SSF48208">
    <property type="entry name" value="Six-hairpin glycosidases"/>
    <property type="match status" value="1"/>
</dbReference>
<organism evidence="1 2">
    <name type="scientific">Phocaeicola dorei</name>
    <dbReference type="NCBI Taxonomy" id="357276"/>
    <lineage>
        <taxon>Bacteria</taxon>
        <taxon>Pseudomonadati</taxon>
        <taxon>Bacteroidota</taxon>
        <taxon>Bacteroidia</taxon>
        <taxon>Bacteroidales</taxon>
        <taxon>Bacteroidaceae</taxon>
        <taxon>Phocaeicola</taxon>
    </lineage>
</organism>